<reference evidence="1 2" key="1">
    <citation type="submission" date="2014-09" db="EMBL/GenBank/DDBJ databases">
        <title>A draft genome sequence for Xanthomonas axonopodis pv. vasculorum NCPPB 900.</title>
        <authorList>
            <person name="Harrison J."/>
            <person name="Studholme D.J."/>
        </authorList>
    </citation>
    <scope>NUCLEOTIDE SEQUENCE [LARGE SCALE GENOMIC DNA]</scope>
    <source>
        <strain evidence="1 2">NCPPB 900</strain>
    </source>
</reference>
<dbReference type="GeneID" id="58002354"/>
<name>A0A098PU29_9XANT</name>
<sequence length="109" mass="11191">MAFPTSLDSQITEAVTQTNVKVVGEAPAVAMGSSYQSLAHSSGILFQSAVRAQQQPNSLAQAGENQGVMQTYGVDTGACAADVEKVAQGGAADNLNSLLTVRNSFDTAK</sequence>
<dbReference type="Pfam" id="PF11747">
    <property type="entry name" value="RebB"/>
    <property type="match status" value="1"/>
</dbReference>
<dbReference type="eggNOG" id="ENOG5032CA3">
    <property type="taxonomic scope" value="Bacteria"/>
</dbReference>
<organism evidence="1 2">
    <name type="scientific">Xanthomonas axonopodis pv. vasculorum</name>
    <dbReference type="NCBI Taxonomy" id="325777"/>
    <lineage>
        <taxon>Bacteria</taxon>
        <taxon>Pseudomonadati</taxon>
        <taxon>Pseudomonadota</taxon>
        <taxon>Gammaproteobacteria</taxon>
        <taxon>Lysobacterales</taxon>
        <taxon>Lysobacteraceae</taxon>
        <taxon>Xanthomonas</taxon>
    </lineage>
</organism>
<dbReference type="InterPro" id="IPR021070">
    <property type="entry name" value="Killing_trait_RebB"/>
</dbReference>
<proteinExistence type="predicted"/>
<evidence type="ECO:0000313" key="2">
    <source>
        <dbReference type="Proteomes" id="UP000028012"/>
    </source>
</evidence>
<evidence type="ECO:0000313" key="1">
    <source>
        <dbReference type="EMBL" id="KGE50609.1"/>
    </source>
</evidence>
<gene>
    <name evidence="1" type="ORF">GW15_0219285</name>
</gene>
<dbReference type="STRING" id="325777.GW15_0219285"/>
<dbReference type="EMBL" id="JPHD02000122">
    <property type="protein sequence ID" value="KGE50609.1"/>
    <property type="molecule type" value="Genomic_DNA"/>
</dbReference>
<dbReference type="Proteomes" id="UP000028012">
    <property type="component" value="Unassembled WGS sequence"/>
</dbReference>
<dbReference type="RefSeq" id="WP_042824196.1">
    <property type="nucleotide sequence ID" value="NZ_CP053649.1"/>
</dbReference>
<dbReference type="AlphaFoldDB" id="A0A098PU29"/>
<protein>
    <submittedName>
        <fullName evidence="1">R body protein RebB-like protein</fullName>
    </submittedName>
</protein>
<dbReference type="HOGENOM" id="CLU_143345_1_0_6"/>
<accession>A0A098PU29</accession>
<comment type="caution">
    <text evidence="1">The sequence shown here is derived from an EMBL/GenBank/DDBJ whole genome shotgun (WGS) entry which is preliminary data.</text>
</comment>